<evidence type="ECO:0000259" key="5">
    <source>
        <dbReference type="Pfam" id="PF25151"/>
    </source>
</evidence>
<feature type="domain" description="tRNA (32-2'-O)-methyltransferase regulator THADA-like TPR repeats region" evidence="4">
    <location>
        <begin position="245"/>
        <end position="544"/>
    </location>
</feature>
<dbReference type="InterPro" id="IPR016024">
    <property type="entry name" value="ARM-type_fold"/>
</dbReference>
<dbReference type="InterPro" id="IPR011989">
    <property type="entry name" value="ARM-like"/>
</dbReference>
<dbReference type="Pfam" id="PF25150">
    <property type="entry name" value="TPR_Trm732"/>
    <property type="match status" value="1"/>
</dbReference>
<proteinExistence type="inferred from homology"/>
<dbReference type="EMBL" id="KV875094">
    <property type="protein sequence ID" value="OIW33571.1"/>
    <property type="molecule type" value="Genomic_DNA"/>
</dbReference>
<dbReference type="InterPro" id="IPR051954">
    <property type="entry name" value="tRNA_methyltransferase_THADA"/>
</dbReference>
<dbReference type="PANTHER" id="PTHR14387:SF0">
    <property type="entry name" value="DUF2428 DOMAIN-CONTAINING PROTEIN"/>
    <property type="match status" value="1"/>
</dbReference>
<protein>
    <submittedName>
        <fullName evidence="6">Uncharacterized protein</fullName>
    </submittedName>
</protein>
<dbReference type="InterPro" id="IPR019442">
    <property type="entry name" value="THADA/TRM732_DUF2428"/>
</dbReference>
<dbReference type="STRING" id="1408157.A0A1J7J2G8"/>
<evidence type="ECO:0000256" key="2">
    <source>
        <dbReference type="ARBA" id="ARBA00022694"/>
    </source>
</evidence>
<dbReference type="InterPro" id="IPR056843">
    <property type="entry name" value="THADA-like_TPR"/>
</dbReference>
<dbReference type="FunCoup" id="A0A1J7J2G8">
    <property type="interactions" value="30"/>
</dbReference>
<comment type="similarity">
    <text evidence="1">Belongs to the THADA family.</text>
</comment>
<organism evidence="6 7">
    <name type="scientific">Coniochaeta ligniaria NRRL 30616</name>
    <dbReference type="NCBI Taxonomy" id="1408157"/>
    <lineage>
        <taxon>Eukaryota</taxon>
        <taxon>Fungi</taxon>
        <taxon>Dikarya</taxon>
        <taxon>Ascomycota</taxon>
        <taxon>Pezizomycotina</taxon>
        <taxon>Sordariomycetes</taxon>
        <taxon>Sordariomycetidae</taxon>
        <taxon>Coniochaetales</taxon>
        <taxon>Coniochaetaceae</taxon>
        <taxon>Coniochaeta</taxon>
    </lineage>
</organism>
<dbReference type="InterPro" id="IPR056842">
    <property type="entry name" value="THADA-like_TPR_C"/>
</dbReference>
<dbReference type="Gene3D" id="1.25.10.10">
    <property type="entry name" value="Leucine-rich Repeat Variant"/>
    <property type="match status" value="1"/>
</dbReference>
<reference evidence="6 7" key="1">
    <citation type="submission" date="2016-10" db="EMBL/GenBank/DDBJ databases">
        <title>Draft genome sequence of Coniochaeta ligniaria NRRL30616, a lignocellulolytic fungus for bioabatement of inhibitors in plant biomass hydrolysates.</title>
        <authorList>
            <consortium name="DOE Joint Genome Institute"/>
            <person name="Jimenez D.J."/>
            <person name="Hector R.E."/>
            <person name="Riley R."/>
            <person name="Sun H."/>
            <person name="Grigoriev I.V."/>
            <person name="Van Elsas J.D."/>
            <person name="Nichols N.N."/>
        </authorList>
    </citation>
    <scope>NUCLEOTIDE SEQUENCE [LARGE SCALE GENOMIC DNA]</scope>
    <source>
        <strain evidence="6 7">NRRL 30616</strain>
    </source>
</reference>
<keyword evidence="7" id="KW-1185">Reference proteome</keyword>
<dbReference type="GO" id="GO:0005829">
    <property type="term" value="C:cytosol"/>
    <property type="evidence" value="ECO:0007669"/>
    <property type="project" value="TreeGrafter"/>
</dbReference>
<feature type="domain" description="DUF2428" evidence="3">
    <location>
        <begin position="679"/>
        <end position="921"/>
    </location>
</feature>
<name>A0A1J7J2G8_9PEZI</name>
<dbReference type="Pfam" id="PF26523">
    <property type="entry name" value="Trm732_C"/>
    <property type="match status" value="1"/>
</dbReference>
<dbReference type="SUPFAM" id="SSF48371">
    <property type="entry name" value="ARM repeat"/>
    <property type="match status" value="2"/>
</dbReference>
<gene>
    <name evidence="6" type="ORF">CONLIGDRAFT_628480</name>
</gene>
<feature type="domain" description="tRNA (32-2'-O)-methyltransferase regulator THADA-like C-terminal TPR repeats region" evidence="5">
    <location>
        <begin position="923"/>
        <end position="1073"/>
    </location>
</feature>
<dbReference type="OrthoDB" id="73997at2759"/>
<sequence>MAAEVTSQSSVVQSFNPDDFANASTIASWLASQPENEKLQTAEGVFTKLLQNAAQPQKSSSQACVKLCGFVQLCAKSRHDGIRRWAFTRDTSMRLFDFYIEWNEHDQHRSMRLVLDVLTTTFSRNADPEVGKAIKTTILDTLVSIITRQSTRPLVKSSLHCVVHFLSKQAATLDDLAATYRRVDPEVRGLPPLALWESLVSVMFSWMDLHYVCPIAGKFIVNVFTGLTSMAADGSHPELDGFGARTWQKWIQDGLRSDMQRLESVRTYVLTPLFSADRRSSLDFLKLYNEQNLETKDALSGDWALLRLAILEVGKKSGLVDEPGNTAVSQKEAVTVPLRSDVLESFLVHPTYSVRSSGLSLLVSSAATTKPISQATFDLLQSHLAAYYADHDAKFRNETLAMTKDLINRVKYVIAVANRSLAKIEAKPLPKTGEGQPATATEKKKKYPENLITDAKEAKAVLDRHSSFLKWYIEFLKGELIPTSSYQRHIAALKALSPVLKLGKHASASDEALDTDTARAIFTDTTCIRLLLDLLMDPFDDVRETAMEILLLVPQDIISERLPSKYDDGKEQTLLDTLRLFCARATKLASRTGRADHGNGAARAQGLLCSWLSTRDAQISLVSSSLETLERKLAKAKGDLGHAAVNDSVHGDFASLGYIWQILANADIKDDADPEPFSQLQRRIVSCCEEAWNIVQHVLCDDSPEGHLPEEMEDIEGLDTKDLLSYSFRAIHESSNVMKIIVNGLRTRGASSALLPPLDVFNDIGALTFAQLAHLRHRGAFTTVSSTFTACCQITQVLRSVFPDLPKSENHLRRWYEGAVHCIMNQASTTRRSAGIPSLVIGVLAANSNSPSFNEVFQDLAEIAKRPASIAETDGSNLPQVHALNCLRGIFRSSLLSKKAESYLPATLELAAESLKSEVWAIRNCGLILLRSLIDCLLGTGESKHVTESGWDGHTIRISYNKYPTLPGVLVNLLKSAGSSITPGLQSSAAAEAVFPVLDIVRRAGPPDECREELFGYIKEYLGSQLWHVRDVAARTVCSFLLQGAWVDTVEELLRSSRSSANRLHGALLTTRFIVERKLEMDRDALLRDLPKLVSVLEQQARLGGAFRSCEDVLTAYFEIWNLILKLNVVESSNAGRVSSSEESLASVSSALLREQLAILGVYETRNAGDVSSLWVLVANALEIDMDTACKMLEIIPEVWSTEKKSKKVCYSLCNLYVEICKLIRDAGARTLALSNLKELMDYVLAQGRSMAGLLPSSKSLIELWEDIQAEDINPGLSYATLAVSGPIMATFLARREPGAEHMLRAWGDMLADALDVDNTFDTRFAAAEALKSFCSAAGDMLKDPEHLPLLMALYDALNDDDDEVRDVAGAATARILGRTLAPLEAADRLLDYLAAQFGDLSEFRNIVVCRLAGVSPRLEDWPDIRLAIEQAINFDDSLFAEEEQNLFIDEARELRRFQQVAQGLSWEPEDDSVRRLTSWTTTGLTLIGESTYRDDGPLGLASDQHYFALCARLVMSGVFLSRTTGALGTEPSLRQLIEAVTAKGGKTDFHGSLTAMAGEVGSSGTQQG</sequence>
<dbReference type="Pfam" id="PF10350">
    <property type="entry name" value="DUF2428"/>
    <property type="match status" value="1"/>
</dbReference>
<dbReference type="Proteomes" id="UP000182658">
    <property type="component" value="Unassembled WGS sequence"/>
</dbReference>
<evidence type="ECO:0000259" key="4">
    <source>
        <dbReference type="Pfam" id="PF25150"/>
    </source>
</evidence>
<dbReference type="GO" id="GO:0030488">
    <property type="term" value="P:tRNA methylation"/>
    <property type="evidence" value="ECO:0007669"/>
    <property type="project" value="TreeGrafter"/>
</dbReference>
<evidence type="ECO:0000259" key="3">
    <source>
        <dbReference type="Pfam" id="PF10350"/>
    </source>
</evidence>
<dbReference type="Pfam" id="PF25151">
    <property type="entry name" value="TPR_Trm732_C"/>
    <property type="match status" value="1"/>
</dbReference>
<accession>A0A1J7J2G8</accession>
<evidence type="ECO:0000313" key="7">
    <source>
        <dbReference type="Proteomes" id="UP000182658"/>
    </source>
</evidence>
<dbReference type="PANTHER" id="PTHR14387">
    <property type="entry name" value="THADA/DEATH RECEPTOR INTERACTING PROTEIN"/>
    <property type="match status" value="1"/>
</dbReference>
<keyword evidence="2" id="KW-0819">tRNA processing</keyword>
<evidence type="ECO:0000256" key="1">
    <source>
        <dbReference type="ARBA" id="ARBA00010409"/>
    </source>
</evidence>
<evidence type="ECO:0000313" key="6">
    <source>
        <dbReference type="EMBL" id="OIW33571.1"/>
    </source>
</evidence>
<dbReference type="InParanoid" id="A0A1J7J2G8"/>